<feature type="compositionally biased region" description="Polar residues" evidence="10">
    <location>
        <begin position="177"/>
        <end position="204"/>
    </location>
</feature>
<evidence type="ECO:0000256" key="8">
    <source>
        <dbReference type="ARBA" id="ARBA00024009"/>
    </source>
</evidence>
<feature type="compositionally biased region" description="Polar residues" evidence="10">
    <location>
        <begin position="270"/>
        <end position="279"/>
    </location>
</feature>
<dbReference type="GO" id="GO:0030428">
    <property type="term" value="C:cell septum"/>
    <property type="evidence" value="ECO:0007669"/>
    <property type="project" value="TreeGrafter"/>
</dbReference>
<evidence type="ECO:0000256" key="3">
    <source>
        <dbReference type="ARBA" id="ARBA00022676"/>
    </source>
</evidence>
<dbReference type="Pfam" id="PF03142">
    <property type="entry name" value="Chitin_synth_2"/>
    <property type="match status" value="1"/>
</dbReference>
<dbReference type="GO" id="GO:0071944">
    <property type="term" value="C:cell periphery"/>
    <property type="evidence" value="ECO:0007669"/>
    <property type="project" value="TreeGrafter"/>
</dbReference>
<keyword evidence="5 11" id="KW-1133">Transmembrane helix</keyword>
<evidence type="ECO:0000256" key="5">
    <source>
        <dbReference type="ARBA" id="ARBA00022989"/>
    </source>
</evidence>
<feature type="region of interest" description="Disordered" evidence="10">
    <location>
        <begin position="152"/>
        <end position="242"/>
    </location>
</feature>
<dbReference type="CDD" id="cd04190">
    <property type="entry name" value="Chitin_synth_C"/>
    <property type="match status" value="1"/>
</dbReference>
<comment type="subcellular location">
    <subcellularLocation>
        <location evidence="1">Membrane</location>
        <topology evidence="1">Multi-pass membrane protein</topology>
    </subcellularLocation>
</comment>
<comment type="function">
    <text evidence="8">Polymerizes chitin, a structural polymer of the cell wall and septum, by transferring the sugar moiety of UDP-GlcNAc to the non-reducing end of the growing chitin polymer.</text>
</comment>
<reference evidence="13" key="1">
    <citation type="submission" date="2018-06" db="EMBL/GenBank/DDBJ databases">
        <authorList>
            <person name="Wang S."/>
        </authorList>
    </citation>
    <scope>NUCLEOTIDE SEQUENCE</scope>
</reference>
<feature type="transmembrane region" description="Helical" evidence="11">
    <location>
        <begin position="808"/>
        <end position="832"/>
    </location>
</feature>
<dbReference type="AlphaFoldDB" id="A0A3Q9EM89"/>
<feature type="compositionally biased region" description="Polar residues" evidence="10">
    <location>
        <begin position="230"/>
        <end position="241"/>
    </location>
</feature>
<dbReference type="PANTHER" id="PTHR22914:SF38">
    <property type="entry name" value="CHITIN SYNTHASE 2"/>
    <property type="match status" value="1"/>
</dbReference>
<feature type="compositionally biased region" description="Low complexity" evidence="10">
    <location>
        <begin position="154"/>
        <end position="169"/>
    </location>
</feature>
<name>A0A3Q9EM89_GANLU</name>
<feature type="domain" description="Chitin synthase N-terminal" evidence="12">
    <location>
        <begin position="296"/>
        <end position="360"/>
    </location>
</feature>
<accession>A0A3Q9EM89</accession>
<evidence type="ECO:0000256" key="10">
    <source>
        <dbReference type="SAM" id="MobiDB-lite"/>
    </source>
</evidence>
<evidence type="ECO:0000256" key="6">
    <source>
        <dbReference type="ARBA" id="ARBA00023136"/>
    </source>
</evidence>
<feature type="transmembrane region" description="Helical" evidence="11">
    <location>
        <begin position="658"/>
        <end position="677"/>
    </location>
</feature>
<dbReference type="EMBL" id="MK313745">
    <property type="protein sequence ID" value="QDK64617.1"/>
    <property type="molecule type" value="mRNA"/>
</dbReference>
<evidence type="ECO:0000256" key="4">
    <source>
        <dbReference type="ARBA" id="ARBA00022692"/>
    </source>
</evidence>
<dbReference type="GO" id="GO:0006031">
    <property type="term" value="P:chitin biosynthetic process"/>
    <property type="evidence" value="ECO:0007669"/>
    <property type="project" value="TreeGrafter"/>
</dbReference>
<dbReference type="InterPro" id="IPR004835">
    <property type="entry name" value="Chitin_synth"/>
</dbReference>
<feature type="transmembrane region" description="Helical" evidence="11">
    <location>
        <begin position="689"/>
        <end position="714"/>
    </location>
</feature>
<evidence type="ECO:0000313" key="13">
    <source>
        <dbReference type="EMBL" id="AZQ26800.1"/>
    </source>
</evidence>
<evidence type="ECO:0000256" key="7">
    <source>
        <dbReference type="ARBA" id="ARBA00023316"/>
    </source>
</evidence>
<evidence type="ECO:0000256" key="1">
    <source>
        <dbReference type="ARBA" id="ARBA00004141"/>
    </source>
</evidence>
<keyword evidence="7" id="KW-0961">Cell wall biogenesis/degradation</keyword>
<feature type="transmembrane region" description="Helical" evidence="11">
    <location>
        <begin position="945"/>
        <end position="962"/>
    </location>
</feature>
<dbReference type="GO" id="GO:0004100">
    <property type="term" value="F:chitin synthase activity"/>
    <property type="evidence" value="ECO:0007669"/>
    <property type="project" value="UniProtKB-EC"/>
</dbReference>
<reference evidence="13" key="3">
    <citation type="journal article" date="2019" name="Fungal Genet. Biol.">
        <title>The Slt2-MAPK pathway is involved in the mechanism by which target of rapamycin regulates cell wall components in Ganoderma lucidum.</title>
        <authorList>
            <person name="Chen D.D."/>
            <person name="Shi L."/>
            <person name="Yue S.N."/>
            <person name="Zhang T.J."/>
            <person name="Wang S.L."/>
            <person name="Liu Y.N."/>
            <person name="Ren A."/>
            <person name="Zhu J."/>
            <person name="Yu H.S."/>
            <person name="Zhao M.W."/>
        </authorList>
    </citation>
    <scope>NUCLEOTIDE SEQUENCE</scope>
</reference>
<reference evidence="14" key="2">
    <citation type="submission" date="2018-12" db="EMBL/GenBank/DDBJ databases">
        <authorList>
            <person name="Hu Y."/>
        </authorList>
    </citation>
    <scope>NUCLEOTIDE SEQUENCE</scope>
    <source>
        <strain evidence="14">GL28060-R1</strain>
    </source>
</reference>
<evidence type="ECO:0000256" key="2">
    <source>
        <dbReference type="ARBA" id="ARBA00012543"/>
    </source>
</evidence>
<evidence type="ECO:0000256" key="11">
    <source>
        <dbReference type="SAM" id="Phobius"/>
    </source>
</evidence>
<organism evidence="13">
    <name type="scientific">Ganoderma lucidum</name>
    <name type="common">Ling zhi medicinal fungus</name>
    <name type="synonym">Bracket fungus</name>
    <dbReference type="NCBI Taxonomy" id="5315"/>
    <lineage>
        <taxon>Eukaryota</taxon>
        <taxon>Fungi</taxon>
        <taxon>Dikarya</taxon>
        <taxon>Basidiomycota</taxon>
        <taxon>Agaricomycotina</taxon>
        <taxon>Agaricomycetes</taxon>
        <taxon>Polyporales</taxon>
        <taxon>Polyporaceae</taxon>
        <taxon>Ganoderma</taxon>
    </lineage>
</organism>
<dbReference type="SUPFAM" id="SSF53448">
    <property type="entry name" value="Nucleotide-diphospho-sugar transferases"/>
    <property type="match status" value="1"/>
</dbReference>
<evidence type="ECO:0000259" key="12">
    <source>
        <dbReference type="Pfam" id="PF08407"/>
    </source>
</evidence>
<dbReference type="PANTHER" id="PTHR22914">
    <property type="entry name" value="CHITIN SYNTHASE"/>
    <property type="match status" value="1"/>
</dbReference>
<dbReference type="InterPro" id="IPR013616">
    <property type="entry name" value="Chitin_synth_N"/>
</dbReference>
<dbReference type="EC" id="2.4.1.16" evidence="2"/>
<dbReference type="EMBL" id="MH463053">
    <property type="protein sequence ID" value="AZQ26800.1"/>
    <property type="molecule type" value="mRNA"/>
</dbReference>
<protein>
    <recommendedName>
        <fullName evidence="2">chitin synthase</fullName>
        <ecNumber evidence="2">2.4.1.16</ecNumber>
    </recommendedName>
</protein>
<keyword evidence="3" id="KW-0328">Glycosyltransferase</keyword>
<sequence>MSLSRQSSGETLYGDRHDVYAPYNRGIPAPQLPTIDSGEPLEWDAMDPAPEGDPFADSHLPIYHHPAPFAPGQPPSLVTHQSTSQSTLSEHYYMPDHTSWPSRPVSAFSVVSTDVTGYSYAVPPEQHTAAIYPADTSIDHFQHDTEAYASGAFSRATYRPPRSRSPTPAFDDEDYQITGNGSVQYTGFSPSPQRRQVATTNENESPVRLRPFSQVSANENESPQRRPFSKVSTNSSESTLSAFGHSRTFLRAMSEPADPEKMSLAHSASTTTEPETPLQTRHFGPAPTGRVLRRHKTKKRVQLTNGNLVLDLSVPPKLVLPRKGDSETLKTRYTAVTCDPDDFEKKGFFLRQNEMRRTTELFIVITMYNEDEVLFCRTMIGVMRNIAHLCSRKNSRTWGEDAWKKVVVCIVADGRKKVHPRVLDCLTLLGVYQPGDHMKNMVNNKPVTAHLFEYTTTFGLDENLKFKYPDKGIMPTQIIFCMKEKNQKKINSHRWFFNAFGQMLQPNVCVLLDVGTRPGNKSIYHLWKAFDMNSNVAGACGEIAAYKGKRWLGLLNPLVAAQNFEYKITNILDKPTESLFGYISVLPGAFSAYRYIALQNDKYGFGPLASYFKGERILCFELVAKRNSNWVLKYVKSAIAETDVPEALPEFISQRRRWLNGSFFAATYAIAHVGQILSSGHSVARKVLLVLETIYNVINLIAAWFAVVILTSSLENTAFGMPGIKYFNAVSQFFMAGLVISIFLFAMGNKPRAYVFFIPISHPLRETEIPPRSTLKYKICTLALAVLMIYIIFAAVMCSIQAAKQGGAVYQLMLFSIILTYGMYALSSVLAFDPWHMFTSFIPYLLLSPTYINILQIYAFANLDDISWGTKQDTEVNTDLGAVIQNSNSQVDLEVPTDATDVNIIYEEALDNLRNRRPLPKPAGLSTAEKEQLARDYYANVRTNVLLFWVLSNGILLVAILGGGDAVDTFSVNDTFSRTKTYMTFILAFVAITSIIRFTGSLMYLTARVFTG</sequence>
<feature type="transmembrane region" description="Helical" evidence="11">
    <location>
        <begin position="982"/>
        <end position="1005"/>
    </location>
</feature>
<dbReference type="GO" id="GO:0071555">
    <property type="term" value="P:cell wall organization"/>
    <property type="evidence" value="ECO:0007669"/>
    <property type="project" value="UniProtKB-KW"/>
</dbReference>
<proteinExistence type="evidence at transcript level"/>
<feature type="transmembrane region" description="Helical" evidence="11">
    <location>
        <begin position="726"/>
        <end position="746"/>
    </location>
</feature>
<comment type="catalytic activity">
    <reaction evidence="9">
        <text>[(1-&gt;4)-N-acetyl-beta-D-glucosaminyl](n) + UDP-N-acetyl-alpha-D-glucosamine = [(1-&gt;4)-N-acetyl-beta-D-glucosaminyl](n+1) + UDP + H(+)</text>
        <dbReference type="Rhea" id="RHEA:16637"/>
        <dbReference type="Rhea" id="RHEA-COMP:9593"/>
        <dbReference type="Rhea" id="RHEA-COMP:9595"/>
        <dbReference type="ChEBI" id="CHEBI:15378"/>
        <dbReference type="ChEBI" id="CHEBI:17029"/>
        <dbReference type="ChEBI" id="CHEBI:57705"/>
        <dbReference type="ChEBI" id="CHEBI:58223"/>
        <dbReference type="EC" id="2.4.1.16"/>
    </reaction>
</comment>
<keyword evidence="6 11" id="KW-0472">Membrane</keyword>
<dbReference type="InterPro" id="IPR029044">
    <property type="entry name" value="Nucleotide-diphossugar_trans"/>
</dbReference>
<feature type="transmembrane region" description="Helical" evidence="11">
    <location>
        <begin position="779"/>
        <end position="802"/>
    </location>
</feature>
<evidence type="ECO:0000256" key="9">
    <source>
        <dbReference type="ARBA" id="ARBA00048014"/>
    </source>
</evidence>
<gene>
    <name evidence="14" type="primary">CS</name>
</gene>
<feature type="region of interest" description="Disordered" evidence="10">
    <location>
        <begin position="270"/>
        <end position="298"/>
    </location>
</feature>
<feature type="region of interest" description="Disordered" evidence="10">
    <location>
        <begin position="47"/>
        <end position="83"/>
    </location>
</feature>
<keyword evidence="3" id="KW-0808">Transferase</keyword>
<dbReference type="Pfam" id="PF08407">
    <property type="entry name" value="Chitin_synth_1N"/>
    <property type="match status" value="1"/>
</dbReference>
<dbReference type="GO" id="GO:0016020">
    <property type="term" value="C:membrane"/>
    <property type="evidence" value="ECO:0007669"/>
    <property type="project" value="UniProtKB-SubCell"/>
</dbReference>
<evidence type="ECO:0000313" key="14">
    <source>
        <dbReference type="EMBL" id="QDK64617.1"/>
    </source>
</evidence>
<keyword evidence="4 11" id="KW-0812">Transmembrane</keyword>
<dbReference type="Pfam" id="PF01644">
    <property type="entry name" value="Chitin_synth_1"/>
    <property type="match status" value="1"/>
</dbReference>